<evidence type="ECO:0000313" key="2">
    <source>
        <dbReference type="Proteomes" id="UP001234297"/>
    </source>
</evidence>
<protein>
    <submittedName>
        <fullName evidence="1">Uncharacterized protein</fullName>
    </submittedName>
</protein>
<accession>A0ACC2L201</accession>
<dbReference type="Proteomes" id="UP001234297">
    <property type="component" value="Chromosome 6"/>
</dbReference>
<keyword evidence="2" id="KW-1185">Reference proteome</keyword>
<evidence type="ECO:0000313" key="1">
    <source>
        <dbReference type="EMBL" id="KAJ8627408.1"/>
    </source>
</evidence>
<proteinExistence type="predicted"/>
<name>A0ACC2L201_PERAE</name>
<dbReference type="EMBL" id="CM056814">
    <property type="protein sequence ID" value="KAJ8627408.1"/>
    <property type="molecule type" value="Genomic_DNA"/>
</dbReference>
<gene>
    <name evidence="1" type="ORF">MRB53_020715</name>
</gene>
<reference evidence="1 2" key="1">
    <citation type="journal article" date="2022" name="Hortic Res">
        <title>A haplotype resolved chromosomal level avocado genome allows analysis of novel avocado genes.</title>
        <authorList>
            <person name="Nath O."/>
            <person name="Fletcher S.J."/>
            <person name="Hayward A."/>
            <person name="Shaw L.M."/>
            <person name="Masouleh A.K."/>
            <person name="Furtado A."/>
            <person name="Henry R.J."/>
            <person name="Mitter N."/>
        </authorList>
    </citation>
    <scope>NUCLEOTIDE SEQUENCE [LARGE SCALE GENOMIC DNA]</scope>
    <source>
        <strain evidence="2">cv. Hass</strain>
    </source>
</reference>
<organism evidence="1 2">
    <name type="scientific">Persea americana</name>
    <name type="common">Avocado</name>
    <dbReference type="NCBI Taxonomy" id="3435"/>
    <lineage>
        <taxon>Eukaryota</taxon>
        <taxon>Viridiplantae</taxon>
        <taxon>Streptophyta</taxon>
        <taxon>Embryophyta</taxon>
        <taxon>Tracheophyta</taxon>
        <taxon>Spermatophyta</taxon>
        <taxon>Magnoliopsida</taxon>
        <taxon>Magnoliidae</taxon>
        <taxon>Laurales</taxon>
        <taxon>Lauraceae</taxon>
        <taxon>Persea</taxon>
    </lineage>
</organism>
<comment type="caution">
    <text evidence="1">The sequence shown here is derived from an EMBL/GenBank/DDBJ whole genome shotgun (WGS) entry which is preliminary data.</text>
</comment>
<sequence>MVEAPSKYSTFDTLEQCWLFIPAKHKECYLVYLLSEMSGSTSMVFTRTCETTWLLALILRNLGLKVISISGQMSHDYILWVGRTARAGAISLVNQYELHDFFQIEKLIGKILPVILLEEEREKVLLLSKRITEAKISYLMKNKVRRGEERWKPMDMEQCVGGRM</sequence>